<evidence type="ECO:0000256" key="4">
    <source>
        <dbReference type="ARBA" id="ARBA00022786"/>
    </source>
</evidence>
<evidence type="ECO:0000313" key="11">
    <source>
        <dbReference type="Proteomes" id="UP000283509"/>
    </source>
</evidence>
<keyword evidence="11" id="KW-1185">Reference proteome</keyword>
<feature type="region of interest" description="Disordered" evidence="8">
    <location>
        <begin position="526"/>
        <end position="546"/>
    </location>
</feature>
<evidence type="ECO:0000256" key="8">
    <source>
        <dbReference type="SAM" id="MobiDB-lite"/>
    </source>
</evidence>
<dbReference type="GO" id="GO:0061136">
    <property type="term" value="P:regulation of proteasomal protein catabolic process"/>
    <property type="evidence" value="ECO:0007669"/>
    <property type="project" value="TreeGrafter"/>
</dbReference>
<organism evidence="10 11">
    <name type="scientific">Penaeus vannamei</name>
    <name type="common">Whiteleg shrimp</name>
    <name type="synonym">Litopenaeus vannamei</name>
    <dbReference type="NCBI Taxonomy" id="6689"/>
    <lineage>
        <taxon>Eukaryota</taxon>
        <taxon>Metazoa</taxon>
        <taxon>Ecdysozoa</taxon>
        <taxon>Arthropoda</taxon>
        <taxon>Crustacea</taxon>
        <taxon>Multicrustacea</taxon>
        <taxon>Malacostraca</taxon>
        <taxon>Eumalacostraca</taxon>
        <taxon>Eucarida</taxon>
        <taxon>Decapoda</taxon>
        <taxon>Dendrobranchiata</taxon>
        <taxon>Penaeoidea</taxon>
        <taxon>Penaeidae</taxon>
        <taxon>Penaeus</taxon>
    </lineage>
</organism>
<feature type="compositionally biased region" description="Pro residues" evidence="8">
    <location>
        <begin position="32"/>
        <end position="47"/>
    </location>
</feature>
<dbReference type="Pfam" id="PF02809">
    <property type="entry name" value="UIM"/>
    <property type="match status" value="1"/>
</dbReference>
<dbReference type="EC" id="3.4.19.12" evidence="2"/>
<comment type="caution">
    <text evidence="10">The sequence shown here is derived from an EMBL/GenBank/DDBJ whole genome shotgun (WGS) entry which is preliminary data.</text>
</comment>
<dbReference type="Pfam" id="PF00443">
    <property type="entry name" value="UCH"/>
    <property type="match status" value="1"/>
</dbReference>
<dbReference type="SMART" id="SM00726">
    <property type="entry name" value="UIM"/>
    <property type="match status" value="2"/>
</dbReference>
<evidence type="ECO:0000256" key="1">
    <source>
        <dbReference type="ARBA" id="ARBA00000707"/>
    </source>
</evidence>
<reference evidence="10 11" key="2">
    <citation type="submission" date="2019-01" db="EMBL/GenBank/DDBJ databases">
        <title>The decoding of complex shrimp genome reveals the adaptation for benthos swimmer, frequently molting mechanism and breeding impact on genome.</title>
        <authorList>
            <person name="Sun Y."/>
            <person name="Gao Y."/>
            <person name="Yu Y."/>
        </authorList>
    </citation>
    <scope>NUCLEOTIDE SEQUENCE [LARGE SCALE GENOMIC DNA]</scope>
    <source>
        <tissue evidence="10">Muscle</tissue>
    </source>
</reference>
<evidence type="ECO:0000256" key="5">
    <source>
        <dbReference type="ARBA" id="ARBA00022801"/>
    </source>
</evidence>
<evidence type="ECO:0000259" key="9">
    <source>
        <dbReference type="PROSITE" id="PS50235"/>
    </source>
</evidence>
<dbReference type="OrthoDB" id="2420415at2759"/>
<sequence>MCGVARDTVGESDFVPPLEAAMPPSITLGSEPPKPASGPGEHPPLQQPPANKDIPTIDLSCDENDDLQKAIALSLQDQQETPTLQGISAEDQEVSRALEASLKDSQPQATIDLLNPRERKRQPGVPVGLKNIGNSCWFNVIIQPLFHIPAFRDMILNFSQDVDIDEQMEETQKSSRQLVPALRKLFALMIGSNRKYIDPSHAVHIFQGQEMRKNAQQDVCEFTHKLLERLEEEYQQLLRRQGVEKESSGCHVSKDADFDNPIMKLFYGQSKKEANEDEDGPKLEAFGQYPLHVMKYEDIHESILASMSTTMPNMTGETVEPVQQETWFKMLPPVLIFSLSRYEYSLEKKRAEKVHNKFEFPEFLYMDRYMEINKKLIKEKHIKVAKIKGELNSLTATLDRYLKYGKGDAKYPIGDILKYTLDFAQTGLNPSQEVESNNVLSPSIMEVDGVESCENDVEMAEDPEIKRVQEKNELDRENDKIEDRGEELENSEVIKSEDIENNLSVKEDSIQETQNEKEEIMTNCVEEGNPRPIDDEPQQLPSPSKRMRILPPAPRNITPSELNILQSCLSRWLQDINSQVAELKRCISELEQQLRQMYDEPYLKRIPYRLHAVVVHEGQASGGHYWVYTFNGARKTWVKFNDIQVVDSNWEELLQDSVGGQNNASAYCLLYIDESRYNVLFPQPPESMENMLANLAIDLQEYLKNDNMAFAKELEEWDLKNEKVEQGKVAVRPHQEQQGTTGTWDNSMALAPTTAPNSPDVICVEDSEEASFFTDVQTMLSQTVLDALKKKDDISLQKDHGNTLTHILRNEFLRLQSFADVNADSSPYGEPSILDFGVYLIRNNQSVEPLLHWYGCEVVWQVAQSCSERTPLIERVAMEAAQRLHQLREQHQRTVGAEYRGWRRHYRTLINCAWHLVYGHRQYEKGCLERALPLLLQACKIHTDLAERPPAGTRKTLDRQVLWQCRRACLLSLNRQLVETFLNGEGEQLSDIPISVSTLVVPAISQLSSEKEDSSTAAEVRAQWCSLLERQPGSPVKSKMIEQILEGVLSGGGETKGGLPLQIPRPPAVLPLYKQYMEACNAIMSASSKPKAQTSDL</sequence>
<keyword evidence="4" id="KW-0833">Ubl conjugation pathway</keyword>
<feature type="compositionally biased region" description="Basic and acidic residues" evidence="8">
    <location>
        <begin position="465"/>
        <end position="483"/>
    </location>
</feature>
<dbReference type="Proteomes" id="UP000283509">
    <property type="component" value="Unassembled WGS sequence"/>
</dbReference>
<keyword evidence="5 10" id="KW-0378">Hydrolase</keyword>
<dbReference type="Pfam" id="PF23625">
    <property type="entry name" value="UIM_2"/>
    <property type="match status" value="1"/>
</dbReference>
<evidence type="ECO:0000256" key="6">
    <source>
        <dbReference type="ARBA" id="ARBA00022807"/>
    </source>
</evidence>
<dbReference type="PANTHER" id="PTHR43982">
    <property type="entry name" value="UBIQUITIN CARBOXYL-TERMINAL HYDROLASE"/>
    <property type="match status" value="1"/>
</dbReference>
<dbReference type="PANTHER" id="PTHR43982:SF6">
    <property type="entry name" value="UBIQUITIN CARBOXYL-TERMINAL HYDROLASE 2-RELATED"/>
    <property type="match status" value="1"/>
</dbReference>
<feature type="coiled-coil region" evidence="7">
    <location>
        <begin position="220"/>
        <end position="247"/>
    </location>
</feature>
<dbReference type="STRING" id="6689.A0A3R7SK38"/>
<dbReference type="InterPro" id="IPR038765">
    <property type="entry name" value="Papain-like_cys_pep_sf"/>
</dbReference>
<accession>A0A3R7SK38</accession>
<evidence type="ECO:0000256" key="7">
    <source>
        <dbReference type="SAM" id="Coils"/>
    </source>
</evidence>
<evidence type="ECO:0000256" key="3">
    <source>
        <dbReference type="ARBA" id="ARBA00022670"/>
    </source>
</evidence>
<dbReference type="InterPro" id="IPR044635">
    <property type="entry name" value="UBP14-like"/>
</dbReference>
<dbReference type="GO" id="GO:0070628">
    <property type="term" value="F:proteasome binding"/>
    <property type="evidence" value="ECO:0007669"/>
    <property type="project" value="TreeGrafter"/>
</dbReference>
<feature type="region of interest" description="Disordered" evidence="8">
    <location>
        <begin position="465"/>
        <end position="490"/>
    </location>
</feature>
<dbReference type="PROSITE" id="PS50330">
    <property type="entry name" value="UIM"/>
    <property type="match status" value="1"/>
</dbReference>
<comment type="catalytic activity">
    <reaction evidence="1">
        <text>Thiol-dependent hydrolysis of ester, thioester, amide, peptide and isopeptide bonds formed by the C-terminal Gly of ubiquitin (a 76-residue protein attached to proteins as an intracellular targeting signal).</text>
        <dbReference type="EC" id="3.4.19.12"/>
    </reaction>
</comment>
<dbReference type="SUPFAM" id="SSF54001">
    <property type="entry name" value="Cysteine proteinases"/>
    <property type="match status" value="1"/>
</dbReference>
<dbReference type="EMBL" id="QCYY01003260">
    <property type="protein sequence ID" value="ROT64368.1"/>
    <property type="molecule type" value="Genomic_DNA"/>
</dbReference>
<dbReference type="GO" id="GO:0016579">
    <property type="term" value="P:protein deubiquitination"/>
    <property type="evidence" value="ECO:0007669"/>
    <property type="project" value="InterPro"/>
</dbReference>
<dbReference type="PROSITE" id="PS50235">
    <property type="entry name" value="USP_3"/>
    <property type="match status" value="1"/>
</dbReference>
<keyword evidence="6" id="KW-0788">Thiol protease</keyword>
<feature type="region of interest" description="Disordered" evidence="8">
    <location>
        <begin position="1"/>
        <end position="57"/>
    </location>
</feature>
<reference evidence="10 11" key="1">
    <citation type="submission" date="2018-04" db="EMBL/GenBank/DDBJ databases">
        <authorList>
            <person name="Zhang X."/>
            <person name="Yuan J."/>
            <person name="Li F."/>
            <person name="Xiang J."/>
        </authorList>
    </citation>
    <scope>NUCLEOTIDE SEQUENCE [LARGE SCALE GENOMIC DNA]</scope>
    <source>
        <tissue evidence="10">Muscle</tissue>
    </source>
</reference>
<dbReference type="GO" id="GO:0004843">
    <property type="term" value="F:cysteine-type deubiquitinase activity"/>
    <property type="evidence" value="ECO:0007669"/>
    <property type="project" value="UniProtKB-EC"/>
</dbReference>
<dbReference type="AlphaFoldDB" id="A0A3R7SK38"/>
<dbReference type="CDD" id="cd20485">
    <property type="entry name" value="USP25_USP28_C-like"/>
    <property type="match status" value="1"/>
</dbReference>
<dbReference type="InterPro" id="IPR001394">
    <property type="entry name" value="Peptidase_C19_UCH"/>
</dbReference>
<dbReference type="InterPro" id="IPR028889">
    <property type="entry name" value="USP"/>
</dbReference>
<protein>
    <recommendedName>
        <fullName evidence="2">ubiquitinyl hydrolase 1</fullName>
        <ecNumber evidence="2">3.4.19.12</ecNumber>
    </recommendedName>
</protein>
<keyword evidence="3" id="KW-0645">Protease</keyword>
<feature type="domain" description="USP" evidence="9">
    <location>
        <begin position="127"/>
        <end position="674"/>
    </location>
</feature>
<dbReference type="GO" id="GO:0043161">
    <property type="term" value="P:proteasome-mediated ubiquitin-dependent protein catabolic process"/>
    <property type="evidence" value="ECO:0007669"/>
    <property type="project" value="InterPro"/>
</dbReference>
<feature type="coiled-coil region" evidence="7">
    <location>
        <begin position="573"/>
        <end position="600"/>
    </location>
</feature>
<name>A0A3R7SK38_PENVA</name>
<dbReference type="InterPro" id="IPR018200">
    <property type="entry name" value="USP_CS"/>
</dbReference>
<evidence type="ECO:0000256" key="2">
    <source>
        <dbReference type="ARBA" id="ARBA00012759"/>
    </source>
</evidence>
<dbReference type="PROSITE" id="PS00972">
    <property type="entry name" value="USP_1"/>
    <property type="match status" value="1"/>
</dbReference>
<dbReference type="PROSITE" id="PS00973">
    <property type="entry name" value="USP_2"/>
    <property type="match status" value="1"/>
</dbReference>
<keyword evidence="7" id="KW-0175">Coiled coil</keyword>
<evidence type="ECO:0000313" key="10">
    <source>
        <dbReference type="EMBL" id="ROT64368.1"/>
    </source>
</evidence>
<dbReference type="Gene3D" id="3.90.70.10">
    <property type="entry name" value="Cysteine proteinases"/>
    <property type="match status" value="1"/>
</dbReference>
<dbReference type="InterPro" id="IPR003903">
    <property type="entry name" value="UIM_dom"/>
</dbReference>
<proteinExistence type="predicted"/>
<gene>
    <name evidence="10" type="ORF">C7M84_017712</name>
</gene>